<dbReference type="GO" id="GO:0008139">
    <property type="term" value="F:nuclear localization sequence binding"/>
    <property type="evidence" value="ECO:0007669"/>
    <property type="project" value="TreeGrafter"/>
</dbReference>
<comment type="similarity">
    <text evidence="2">Belongs to the nucleoporin GLFG family.</text>
</comment>
<evidence type="ECO:0000256" key="6">
    <source>
        <dbReference type="ARBA" id="ARBA00023010"/>
    </source>
</evidence>
<dbReference type="AlphaFoldDB" id="A0A9Q0J007"/>
<feature type="compositionally biased region" description="Low complexity" evidence="9">
    <location>
        <begin position="91"/>
        <end position="114"/>
    </location>
</feature>
<dbReference type="GO" id="GO:0017056">
    <property type="term" value="F:structural constituent of nuclear pore"/>
    <property type="evidence" value="ECO:0007669"/>
    <property type="project" value="TreeGrafter"/>
</dbReference>
<evidence type="ECO:0000256" key="8">
    <source>
        <dbReference type="ARBA" id="ARBA00023242"/>
    </source>
</evidence>
<comment type="caution">
    <text evidence="10">The sequence shown here is derived from an EMBL/GenBank/DDBJ whole genome shotgun (WGS) entry which is preliminary data.</text>
</comment>
<reference evidence="10" key="1">
    <citation type="submission" date="2022-02" db="EMBL/GenBank/DDBJ databases">
        <authorList>
            <person name="Henning P.M."/>
            <person name="McCubbin A.G."/>
            <person name="Shore J.S."/>
        </authorList>
    </citation>
    <scope>NUCLEOTIDE SEQUENCE</scope>
    <source>
        <strain evidence="10">F60SS</strain>
        <tissue evidence="10">Leaves</tissue>
    </source>
</reference>
<evidence type="ECO:0000256" key="7">
    <source>
        <dbReference type="ARBA" id="ARBA00023132"/>
    </source>
</evidence>
<evidence type="ECO:0000256" key="5">
    <source>
        <dbReference type="ARBA" id="ARBA00022927"/>
    </source>
</evidence>
<proteinExistence type="inferred from homology"/>
<keyword evidence="11" id="KW-1185">Reference proteome</keyword>
<dbReference type="InterPro" id="IPR037665">
    <property type="entry name" value="Nucleoporin_S59-like"/>
</dbReference>
<evidence type="ECO:0000313" key="10">
    <source>
        <dbReference type="EMBL" id="KAJ4822780.1"/>
    </source>
</evidence>
<accession>A0A9Q0J007</accession>
<dbReference type="PANTHER" id="PTHR23198:SF6">
    <property type="entry name" value="NUCLEAR PORE COMPLEX PROTEIN NUP98-NUP96"/>
    <property type="match status" value="1"/>
</dbReference>
<evidence type="ECO:0000256" key="3">
    <source>
        <dbReference type="ARBA" id="ARBA00022448"/>
    </source>
</evidence>
<keyword evidence="4" id="KW-0509">mRNA transport</keyword>
<reference evidence="10" key="2">
    <citation type="journal article" date="2023" name="Plants (Basel)">
        <title>Annotation of the Turnera subulata (Passifloraceae) Draft Genome Reveals the S-Locus Evolved after the Divergence of Turneroideae from Passifloroideae in a Stepwise Manner.</title>
        <authorList>
            <person name="Henning P.M."/>
            <person name="Roalson E.H."/>
            <person name="Mir W."/>
            <person name="McCubbin A.G."/>
            <person name="Shore J.S."/>
        </authorList>
    </citation>
    <scope>NUCLEOTIDE SEQUENCE</scope>
    <source>
        <strain evidence="10">F60SS</strain>
    </source>
</reference>
<feature type="compositionally biased region" description="Polar residues" evidence="9">
    <location>
        <begin position="78"/>
        <end position="88"/>
    </location>
</feature>
<organism evidence="10 11">
    <name type="scientific">Turnera subulata</name>
    <dbReference type="NCBI Taxonomy" id="218843"/>
    <lineage>
        <taxon>Eukaryota</taxon>
        <taxon>Viridiplantae</taxon>
        <taxon>Streptophyta</taxon>
        <taxon>Embryophyta</taxon>
        <taxon>Tracheophyta</taxon>
        <taxon>Spermatophyta</taxon>
        <taxon>Magnoliopsida</taxon>
        <taxon>eudicotyledons</taxon>
        <taxon>Gunneridae</taxon>
        <taxon>Pentapetalae</taxon>
        <taxon>rosids</taxon>
        <taxon>fabids</taxon>
        <taxon>Malpighiales</taxon>
        <taxon>Passifloraceae</taxon>
        <taxon>Turnera</taxon>
    </lineage>
</organism>
<feature type="compositionally biased region" description="Low complexity" evidence="9">
    <location>
        <begin position="1"/>
        <end position="50"/>
    </location>
</feature>
<comment type="subcellular location">
    <subcellularLocation>
        <location evidence="1">Nucleus</location>
        <location evidence="1">Nuclear pore complex</location>
    </subcellularLocation>
</comment>
<evidence type="ECO:0000256" key="1">
    <source>
        <dbReference type="ARBA" id="ARBA00004567"/>
    </source>
</evidence>
<keyword evidence="6" id="KW-0811">Translocation</keyword>
<keyword evidence="8" id="KW-0539">Nucleus</keyword>
<dbReference type="Proteomes" id="UP001141552">
    <property type="component" value="Unassembled WGS sequence"/>
</dbReference>
<dbReference type="GO" id="GO:0044614">
    <property type="term" value="C:nuclear pore cytoplasmic filaments"/>
    <property type="evidence" value="ECO:0007669"/>
    <property type="project" value="TreeGrafter"/>
</dbReference>
<dbReference type="GO" id="GO:0051028">
    <property type="term" value="P:mRNA transport"/>
    <property type="evidence" value="ECO:0007669"/>
    <property type="project" value="UniProtKB-KW"/>
</dbReference>
<dbReference type="GO" id="GO:0003723">
    <property type="term" value="F:RNA binding"/>
    <property type="evidence" value="ECO:0007669"/>
    <property type="project" value="TreeGrafter"/>
</dbReference>
<dbReference type="GO" id="GO:0006606">
    <property type="term" value="P:protein import into nucleus"/>
    <property type="evidence" value="ECO:0007669"/>
    <property type="project" value="TreeGrafter"/>
</dbReference>
<dbReference type="GO" id="GO:0034398">
    <property type="term" value="P:telomere tethering at nuclear periphery"/>
    <property type="evidence" value="ECO:0007669"/>
    <property type="project" value="TreeGrafter"/>
</dbReference>
<keyword evidence="7" id="KW-0906">Nuclear pore complex</keyword>
<keyword evidence="3" id="KW-0813">Transport</keyword>
<dbReference type="OrthoDB" id="3797628at2759"/>
<dbReference type="GO" id="GO:0000973">
    <property type="term" value="P:post-transcriptional tethering of RNA polymerase II gene DNA at nuclear periphery"/>
    <property type="evidence" value="ECO:0007669"/>
    <property type="project" value="TreeGrafter"/>
</dbReference>
<dbReference type="Gene3D" id="1.10.10.2360">
    <property type="match status" value="1"/>
</dbReference>
<name>A0A9Q0J007_9ROSI</name>
<evidence type="ECO:0000313" key="11">
    <source>
        <dbReference type="Proteomes" id="UP001141552"/>
    </source>
</evidence>
<evidence type="ECO:0000256" key="9">
    <source>
        <dbReference type="SAM" id="MobiDB-lite"/>
    </source>
</evidence>
<dbReference type="PANTHER" id="PTHR23198">
    <property type="entry name" value="NUCLEOPORIN"/>
    <property type="match status" value="1"/>
</dbReference>
<gene>
    <name evidence="10" type="ORF">Tsubulata_020505</name>
</gene>
<dbReference type="GO" id="GO:0006405">
    <property type="term" value="P:RNA export from nucleus"/>
    <property type="evidence" value="ECO:0007669"/>
    <property type="project" value="TreeGrafter"/>
</dbReference>
<evidence type="ECO:0000256" key="2">
    <source>
        <dbReference type="ARBA" id="ARBA00008926"/>
    </source>
</evidence>
<feature type="compositionally biased region" description="Polar residues" evidence="9">
    <location>
        <begin position="126"/>
        <end position="138"/>
    </location>
</feature>
<dbReference type="EMBL" id="JAKUCV010007579">
    <property type="protein sequence ID" value="KAJ4822780.1"/>
    <property type="molecule type" value="Genomic_DNA"/>
</dbReference>
<dbReference type="FunFam" id="1.10.10.2360:FF:000001">
    <property type="entry name" value="Nuclear pore complex protein Nup98-Nup96"/>
    <property type="match status" value="1"/>
</dbReference>
<evidence type="ECO:0000256" key="4">
    <source>
        <dbReference type="ARBA" id="ARBA00022816"/>
    </source>
</evidence>
<protein>
    <submittedName>
        <fullName evidence="10">Uncharacterized protein</fullName>
    </submittedName>
</protein>
<sequence>MFGTPPSSSAFYSSSTTTLGASSSPAFGASSASSFGSSSSPIGGFRFSRPGPGGFVSAGRADPFESTSRPSQPAFGSVISTPSGTSNPPAFGSTSMPGFGSTTSSPSFGTSSTPAFGGTIDPALGAQSTPAFRASSTPAFGSTTTPAFGNIGSEFGVSSTPTSAFGSGGASGSSSTTGFGASRTPAINFGSSPAGFAQSASATTRTFGTTGFGQPSFVAPRWGSRVTPYRATTEVETAGGQLTKLESVSAMPEYKEKSHEELRWKDYQVGDKGQQTSAGQSLGGALAKQIRCLPNCLNLLRPQVRLPLPILVKLKQVDQARFLEHQTCPSSLH</sequence>
<feature type="region of interest" description="Disordered" evidence="9">
    <location>
        <begin position="1"/>
        <end position="138"/>
    </location>
</feature>
<keyword evidence="5" id="KW-0653">Protein transport</keyword>